<reference evidence="1 2" key="1">
    <citation type="submission" date="2019-06" db="EMBL/GenBank/DDBJ databases">
        <title>Sequencing the genomes of 1000 actinobacteria strains.</title>
        <authorList>
            <person name="Klenk H.-P."/>
        </authorList>
    </citation>
    <scope>NUCLEOTIDE SEQUENCE [LARGE SCALE GENOMIC DNA]</scope>
    <source>
        <strain evidence="1 2">DSM 45511</strain>
    </source>
</reference>
<organism evidence="1 2">
    <name type="scientific">Pseudonocardia cypriaca</name>
    <dbReference type="NCBI Taxonomy" id="882449"/>
    <lineage>
        <taxon>Bacteria</taxon>
        <taxon>Bacillati</taxon>
        <taxon>Actinomycetota</taxon>
        <taxon>Actinomycetes</taxon>
        <taxon>Pseudonocardiales</taxon>
        <taxon>Pseudonocardiaceae</taxon>
        <taxon>Pseudonocardia</taxon>
    </lineage>
</organism>
<dbReference type="Proteomes" id="UP000319818">
    <property type="component" value="Unassembled WGS sequence"/>
</dbReference>
<evidence type="ECO:0000313" key="1">
    <source>
        <dbReference type="EMBL" id="TQM45296.1"/>
    </source>
</evidence>
<dbReference type="OrthoDB" id="3577262at2"/>
<gene>
    <name evidence="1" type="ORF">FB388_2694</name>
</gene>
<comment type="caution">
    <text evidence="1">The sequence shown here is derived from an EMBL/GenBank/DDBJ whole genome shotgun (WGS) entry which is preliminary data.</text>
</comment>
<dbReference type="RefSeq" id="WP_142100785.1">
    <property type="nucleotide sequence ID" value="NZ_VFPH01000001.1"/>
</dbReference>
<dbReference type="EMBL" id="VFPH01000001">
    <property type="protein sequence ID" value="TQM45296.1"/>
    <property type="molecule type" value="Genomic_DNA"/>
</dbReference>
<accession>A0A543GGV4</accession>
<dbReference type="AlphaFoldDB" id="A0A543GGV4"/>
<protein>
    <submittedName>
        <fullName evidence="1">Uncharacterized protein</fullName>
    </submittedName>
</protein>
<evidence type="ECO:0000313" key="2">
    <source>
        <dbReference type="Proteomes" id="UP000319818"/>
    </source>
</evidence>
<sequence>MSPKFLLVREVLAETARTGRPEIARRGDVEAAFGSVEAFLLALHHRWRTALFARIDAQLEDSPADFDAAVVAAWTDPTTGGRGLRALLDAHADSPALAAAQERERLLLQRTLGVEIPVPASRPRSVTHPTARRWWRGAA</sequence>
<keyword evidence="2" id="KW-1185">Reference proteome</keyword>
<proteinExistence type="predicted"/>
<name>A0A543GGV4_9PSEU</name>